<evidence type="ECO:0000256" key="2">
    <source>
        <dbReference type="SAM" id="Phobius"/>
    </source>
</evidence>
<name>A0A816EHP9_ADIRI</name>
<comment type="caution">
    <text evidence="3">The sequence shown here is derived from an EMBL/GenBank/DDBJ whole genome shotgun (WGS) entry which is preliminary data.</text>
</comment>
<evidence type="ECO:0000313" key="4">
    <source>
        <dbReference type="Proteomes" id="UP000663828"/>
    </source>
</evidence>
<dbReference type="InterPro" id="IPR013517">
    <property type="entry name" value="FG-GAP"/>
</dbReference>
<dbReference type="Pfam" id="PF13517">
    <property type="entry name" value="FG-GAP_3"/>
    <property type="match status" value="3"/>
</dbReference>
<proteinExistence type="predicted"/>
<keyword evidence="2" id="KW-0812">Transmembrane</keyword>
<protein>
    <submittedName>
        <fullName evidence="3">Uncharacterized protein</fullName>
    </submittedName>
</protein>
<dbReference type="EMBL" id="CAJNOR010009638">
    <property type="protein sequence ID" value="CAF1646642.1"/>
    <property type="molecule type" value="Genomic_DNA"/>
</dbReference>
<feature type="non-terminal residue" evidence="3">
    <location>
        <position position="465"/>
    </location>
</feature>
<keyword evidence="2" id="KW-1133">Transmembrane helix</keyword>
<keyword evidence="2" id="KW-0472">Membrane</keyword>
<organism evidence="3 4">
    <name type="scientific">Adineta ricciae</name>
    <name type="common">Rotifer</name>
    <dbReference type="NCBI Taxonomy" id="249248"/>
    <lineage>
        <taxon>Eukaryota</taxon>
        <taxon>Metazoa</taxon>
        <taxon>Spiralia</taxon>
        <taxon>Gnathifera</taxon>
        <taxon>Rotifera</taxon>
        <taxon>Eurotatoria</taxon>
        <taxon>Bdelloidea</taxon>
        <taxon>Adinetida</taxon>
        <taxon>Adinetidae</taxon>
        <taxon>Adineta</taxon>
    </lineage>
</organism>
<accession>A0A816EHP9</accession>
<dbReference type="PANTHER" id="PTHR44103:SF1">
    <property type="entry name" value="PROPROTEIN CONVERTASE P"/>
    <property type="match status" value="1"/>
</dbReference>
<keyword evidence="1" id="KW-0732">Signal</keyword>
<reference evidence="3" key="1">
    <citation type="submission" date="2021-02" db="EMBL/GenBank/DDBJ databases">
        <authorList>
            <person name="Nowell W R."/>
        </authorList>
    </citation>
    <scope>NUCLEOTIDE SEQUENCE</scope>
</reference>
<feature type="transmembrane region" description="Helical" evidence="2">
    <location>
        <begin position="59"/>
        <end position="82"/>
    </location>
</feature>
<dbReference type="PANTHER" id="PTHR44103">
    <property type="entry name" value="PROPROTEIN CONVERTASE P"/>
    <property type="match status" value="1"/>
</dbReference>
<gene>
    <name evidence="3" type="ORF">XAT740_LOCUS54236</name>
</gene>
<keyword evidence="4" id="KW-1185">Reference proteome</keyword>
<evidence type="ECO:0000313" key="3">
    <source>
        <dbReference type="EMBL" id="CAF1646642.1"/>
    </source>
</evidence>
<dbReference type="AlphaFoldDB" id="A0A816EHP9"/>
<dbReference type="Gene3D" id="2.130.10.130">
    <property type="entry name" value="Integrin alpha, N-terminal"/>
    <property type="match status" value="2"/>
</dbReference>
<dbReference type="InterPro" id="IPR028994">
    <property type="entry name" value="Integrin_alpha_N"/>
</dbReference>
<evidence type="ECO:0000256" key="1">
    <source>
        <dbReference type="ARBA" id="ARBA00022729"/>
    </source>
</evidence>
<dbReference type="SUPFAM" id="SSF69318">
    <property type="entry name" value="Integrin alpha N-terminal domain"/>
    <property type="match status" value="1"/>
</dbReference>
<sequence length="465" mass="52300">MNQNELISVNNSSNCEQTQIESESNVEFNDNYNTKNENDSFQNLSFDLQFLGLKISIQLIIRILICLSLMILMTIGIIIVCFTTPKSKMKYCELNFVQRYPNLIEYNYDPRSVAIGDFNHDSWMDMVIVNSIVNQIDIYLGLDDQSFSKQFYYSTGINSKPTMVAVNHLNDDFYLDIVVSNYGKHSIGIFYGLGNGSFRNQKEISTGISRPISVHLVDINNDSFCDIIVINYGTNSFTIFYRNQYDFYGKSQTYSTGYDSHPYFLTTGDLNNDQRLDIIIANHGTNNIGVFFANENNSFEDQLMISMGRNSRPVSVAITDLNSDHQLDIVVTNFGTNMVCVMLNDQNGTFSKQTFYTTGSVSPYSIGIGDFNGDDHLDLFITNIGINNIGLFLGYGNGSFRSGLMNSTGSSSSISLALFDLNKDERLDAIIVNNDTENINVLHGYFQGFPLPTKFDISSPSTFII</sequence>
<dbReference type="Proteomes" id="UP000663828">
    <property type="component" value="Unassembled WGS sequence"/>
</dbReference>